<evidence type="ECO:0000259" key="3">
    <source>
        <dbReference type="Pfam" id="PF10058"/>
    </source>
</evidence>
<feature type="compositionally biased region" description="Low complexity" evidence="2">
    <location>
        <begin position="157"/>
        <end position="169"/>
    </location>
</feature>
<organism evidence="4 5">
    <name type="scientific">Tremella mesenterica</name>
    <name type="common">Jelly fungus</name>
    <dbReference type="NCBI Taxonomy" id="5217"/>
    <lineage>
        <taxon>Eukaryota</taxon>
        <taxon>Fungi</taxon>
        <taxon>Dikarya</taxon>
        <taxon>Basidiomycota</taxon>
        <taxon>Agaricomycotina</taxon>
        <taxon>Tremellomycetes</taxon>
        <taxon>Tremellales</taxon>
        <taxon>Tremellaceae</taxon>
        <taxon>Tremella</taxon>
    </lineage>
</organism>
<evidence type="ECO:0000313" key="5">
    <source>
        <dbReference type="Proteomes" id="UP000289152"/>
    </source>
</evidence>
<dbReference type="GO" id="GO:0098826">
    <property type="term" value="C:endoplasmic reticulum tubular network membrane"/>
    <property type="evidence" value="ECO:0007669"/>
    <property type="project" value="UniProtKB-UniRule"/>
</dbReference>
<protein>
    <recommendedName>
        <fullName evidence="1">Endoplasmic reticulum junction formation protein lunapark</fullName>
    </recommendedName>
</protein>
<dbReference type="GO" id="GO:0008270">
    <property type="term" value="F:zinc ion binding"/>
    <property type="evidence" value="ECO:0007669"/>
    <property type="project" value="UniProtKB-KW"/>
</dbReference>
<comment type="subcellular location">
    <subcellularLocation>
        <location evidence="1">Endoplasmic reticulum membrane</location>
        <topology evidence="1">Multi-pass membrane protein</topology>
    </subcellularLocation>
</comment>
<evidence type="ECO:0000256" key="1">
    <source>
        <dbReference type="RuleBase" id="RU367073"/>
    </source>
</evidence>
<feature type="region of interest" description="Disordered" evidence="2">
    <location>
        <begin position="305"/>
        <end position="370"/>
    </location>
</feature>
<dbReference type="GO" id="GO:0071788">
    <property type="term" value="P:endoplasmic reticulum tubular network maintenance"/>
    <property type="evidence" value="ECO:0007669"/>
    <property type="project" value="UniProtKB-UniRule"/>
</dbReference>
<dbReference type="PANTHER" id="PTHR22166">
    <property type="entry name" value="ENDOPLASMIC RETICULUM JUNCTION FORMATION PROTEIN LUNAPARK"/>
    <property type="match status" value="1"/>
</dbReference>
<keyword evidence="1" id="KW-0479">Metal-binding</keyword>
<sequence>MGIFSWFSKSSPPDYETLLSRLATDINDAKQSLAEIRLRERRMSLLINAYGIGLWVLWSGLWWVRGLPLGLIGLRGDKGEGRLIGVAGMAAGPLFIWLLNRLLQLWFTRQRNAEELHLRTLLGEQRKHLEAIKKATNFDSTRKLIEQYEGGSPGPSLPSTPHNSNPSTPQKQQTAQGSPGQNGSPRGGLEGTPKAPGHLVGIGGTPLVGPSGPIPLPPGMTADQATMLQMQMAAIQPVLPTPEKKWYDRVVDSILGDDPSQSSQSKYALVCGECFRHNGLVGSQYEWERLQWICPRCNHLNPPPLSRSNPSLAPSDLKTSTAPTTPVVSPSPLMRTRGTPRGTPLRERGTTRSSKLGQEVFNASETDAEE</sequence>
<dbReference type="OrthoDB" id="1725934at2759"/>
<feature type="domain" description="Lunapark zinc ribbon" evidence="3">
    <location>
        <begin position="246"/>
        <end position="301"/>
    </location>
</feature>
<evidence type="ECO:0000313" key="4">
    <source>
        <dbReference type="EMBL" id="RXK39971.1"/>
    </source>
</evidence>
<keyword evidence="1" id="KW-0472">Membrane</keyword>
<accession>A0A4Q1BPW9</accession>
<evidence type="ECO:0000256" key="2">
    <source>
        <dbReference type="SAM" id="MobiDB-lite"/>
    </source>
</evidence>
<keyword evidence="1" id="KW-0812">Transmembrane</keyword>
<keyword evidence="5" id="KW-1185">Reference proteome</keyword>
<dbReference type="AlphaFoldDB" id="A0A4Q1BPW9"/>
<keyword evidence="1" id="KW-0863">Zinc-finger</keyword>
<feature type="compositionally biased region" description="Polar residues" evidence="2">
    <location>
        <begin position="353"/>
        <end position="370"/>
    </location>
</feature>
<dbReference type="EMBL" id="SDIL01000024">
    <property type="protein sequence ID" value="RXK39971.1"/>
    <property type="molecule type" value="Genomic_DNA"/>
</dbReference>
<dbReference type="STRING" id="5217.A0A4Q1BPW9"/>
<dbReference type="Proteomes" id="UP000289152">
    <property type="component" value="Unassembled WGS sequence"/>
</dbReference>
<comment type="similarity">
    <text evidence="1">Belongs to the lunapark family.</text>
</comment>
<comment type="function">
    <text evidence="1">Plays a role in determining ER morphology.</text>
</comment>
<comment type="caution">
    <text evidence="4">The sequence shown here is derived from an EMBL/GenBank/DDBJ whole genome shotgun (WGS) entry which is preliminary data.</text>
</comment>
<feature type="compositionally biased region" description="Low complexity" evidence="2">
    <location>
        <begin position="306"/>
        <end position="343"/>
    </location>
</feature>
<comment type="domain">
    <text evidence="1">The C4-type zinc finger motif is necessary both for its ER three-way tubular junction localization and formation.</text>
</comment>
<dbReference type="FunCoup" id="A0A4Q1BPW9">
    <property type="interactions" value="62"/>
</dbReference>
<feature type="region of interest" description="Disordered" evidence="2">
    <location>
        <begin position="146"/>
        <end position="205"/>
    </location>
</feature>
<feature type="transmembrane region" description="Helical" evidence="1">
    <location>
        <begin position="84"/>
        <end position="103"/>
    </location>
</feature>
<feature type="transmembrane region" description="Helical" evidence="1">
    <location>
        <begin position="45"/>
        <end position="64"/>
    </location>
</feature>
<dbReference type="PANTHER" id="PTHR22166:SF12">
    <property type="entry name" value="ENDOPLASMIC RETICULUM JUNCTION FORMATION PROTEIN LUNAPARK"/>
    <property type="match status" value="1"/>
</dbReference>
<feature type="compositionally biased region" description="Polar residues" evidence="2">
    <location>
        <begin position="170"/>
        <end position="184"/>
    </location>
</feature>
<dbReference type="VEuPathDB" id="FungiDB:TREMEDRAFT_71568"/>
<dbReference type="GO" id="GO:1903373">
    <property type="term" value="P:positive regulation of endoplasmic reticulum tubular network organization"/>
    <property type="evidence" value="ECO:0007669"/>
    <property type="project" value="UniProtKB-UniRule"/>
</dbReference>
<dbReference type="Pfam" id="PF10058">
    <property type="entry name" value="Zn_ribbon_10"/>
    <property type="match status" value="1"/>
</dbReference>
<keyword evidence="1" id="KW-0256">Endoplasmic reticulum</keyword>
<dbReference type="InParanoid" id="A0A4Q1BPW9"/>
<keyword evidence="1" id="KW-1133">Transmembrane helix</keyword>
<dbReference type="InterPro" id="IPR019273">
    <property type="entry name" value="Lunapark_Znf"/>
</dbReference>
<gene>
    <name evidence="4" type="ORF">M231_02766</name>
</gene>
<proteinExistence type="inferred from homology"/>
<name>A0A4Q1BPW9_TREME</name>
<keyword evidence="1" id="KW-0862">Zinc</keyword>
<dbReference type="InterPro" id="IPR040115">
    <property type="entry name" value="Lnp"/>
</dbReference>
<reference evidence="4 5" key="1">
    <citation type="submission" date="2016-06" db="EMBL/GenBank/DDBJ databases">
        <title>Evolution of pathogenesis and genome organization in the Tremellales.</title>
        <authorList>
            <person name="Cuomo C."/>
            <person name="Litvintseva A."/>
            <person name="Heitman J."/>
            <person name="Chen Y."/>
            <person name="Sun S."/>
            <person name="Springer D."/>
            <person name="Dromer F."/>
            <person name="Young S."/>
            <person name="Zeng Q."/>
            <person name="Chapman S."/>
            <person name="Gujja S."/>
            <person name="Saif S."/>
            <person name="Birren B."/>
        </authorList>
    </citation>
    <scope>NUCLEOTIDE SEQUENCE [LARGE SCALE GENOMIC DNA]</scope>
    <source>
        <strain evidence="4 5">ATCC 28783</strain>
    </source>
</reference>